<name>A0A418VUX3_9PROT</name>
<dbReference type="EMBL" id="QYUL01000002">
    <property type="protein sequence ID" value="RJF80939.1"/>
    <property type="molecule type" value="Genomic_DNA"/>
</dbReference>
<dbReference type="RefSeq" id="WP_119831032.1">
    <property type="nucleotide sequence ID" value="NZ_QYUL01000002.1"/>
</dbReference>
<evidence type="ECO:0000313" key="2">
    <source>
        <dbReference type="Proteomes" id="UP000283458"/>
    </source>
</evidence>
<dbReference type="Pfam" id="PF03237">
    <property type="entry name" value="Terminase_6N"/>
    <property type="match status" value="1"/>
</dbReference>
<sequence>MMAALTPQQIAAMPRAEREALLAMLEEREHRLSRIGFAALFPEDGPRARHLYPRHMEFFASGARYRERCFMAANRVGKTVGGGFEMTCHLTGDYPDWWEGKRFHHPVRAWAAGKTNETTRDIVQGKLLGDILRGAEKNVTGTGIIPGVKLGRPTWKQGVQDLVDTIPIKHKSAGWSVLGFKSYQQGRGSFEGTEQHVIWLDEEPPMDVYGECLIRTATTRGVVMITFTPLEGMSEVVMQFLPQDMRLSEM</sequence>
<dbReference type="OrthoDB" id="7594379at2"/>
<evidence type="ECO:0000313" key="1">
    <source>
        <dbReference type="EMBL" id="RJF80939.1"/>
    </source>
</evidence>
<dbReference type="AlphaFoldDB" id="A0A418VUX3"/>
<reference evidence="1 2" key="1">
    <citation type="submission" date="2018-09" db="EMBL/GenBank/DDBJ databases">
        <authorList>
            <person name="Zhu H."/>
        </authorList>
    </citation>
    <scope>NUCLEOTIDE SEQUENCE [LARGE SCALE GENOMIC DNA]</scope>
    <source>
        <strain evidence="1 2">K2W22B-5</strain>
    </source>
</reference>
<protein>
    <submittedName>
        <fullName evidence="1">Uncharacterized protein</fullName>
    </submittedName>
</protein>
<proteinExistence type="predicted"/>
<accession>A0A418VUX3</accession>
<dbReference type="Proteomes" id="UP000283458">
    <property type="component" value="Unassembled WGS sequence"/>
</dbReference>
<keyword evidence="2" id="KW-1185">Reference proteome</keyword>
<gene>
    <name evidence="1" type="ORF">D3877_11940</name>
</gene>
<organism evidence="1 2">
    <name type="scientific">Azospirillum cavernae</name>
    <dbReference type="NCBI Taxonomy" id="2320860"/>
    <lineage>
        <taxon>Bacteria</taxon>
        <taxon>Pseudomonadati</taxon>
        <taxon>Pseudomonadota</taxon>
        <taxon>Alphaproteobacteria</taxon>
        <taxon>Rhodospirillales</taxon>
        <taxon>Azospirillaceae</taxon>
        <taxon>Azospirillum</taxon>
    </lineage>
</organism>
<comment type="caution">
    <text evidence="1">The sequence shown here is derived from an EMBL/GenBank/DDBJ whole genome shotgun (WGS) entry which is preliminary data.</text>
</comment>